<protein>
    <submittedName>
        <fullName evidence="2">Uncharacterized protein</fullName>
    </submittedName>
</protein>
<keyword evidence="3" id="KW-1185">Reference proteome</keyword>
<accession>A0A7J6QIT8</accession>
<evidence type="ECO:0000256" key="1">
    <source>
        <dbReference type="SAM" id="MobiDB-lite"/>
    </source>
</evidence>
<gene>
    <name evidence="2" type="ORF">FOZ63_009130</name>
</gene>
<proteinExistence type="predicted"/>
<sequence length="277" mass="31211">MSPEQFIIGAAAAAITLHSNSPLVDAIGAIAPENPTNGYPPWRREKSFFDTTTNETYCEYNDFAVTSPQPSLMFAVGPSIFGMKIEDNMIHTRIINCPWTGYYPRFRATYEDKLVSYHPEGSGYIGYSHWSHGGSEIPYPKDIALDPLKIYDSSIRDKMKSLSLAASKIQFEPRVDRYPDTPDYPNSDDEESTFFNDSDDENNSAGDDDEEQEPLQFTFNAESKYNPSTASTELPIEELEEVCSAAMHLVKQKFKDLNKLCAAHFNALYEEFGRDDA</sequence>
<comment type="caution">
    <text evidence="2">The sequence shown here is derived from an EMBL/GenBank/DDBJ whole genome shotgun (WGS) entry which is preliminary data.</text>
</comment>
<dbReference type="Proteomes" id="UP000553632">
    <property type="component" value="Unassembled WGS sequence"/>
</dbReference>
<feature type="region of interest" description="Disordered" evidence="1">
    <location>
        <begin position="175"/>
        <end position="212"/>
    </location>
</feature>
<dbReference type="EMBL" id="JABANO010032455">
    <property type="protein sequence ID" value="KAF4708534.1"/>
    <property type="molecule type" value="Genomic_DNA"/>
</dbReference>
<dbReference type="AlphaFoldDB" id="A0A7J6QIT8"/>
<evidence type="ECO:0000313" key="3">
    <source>
        <dbReference type="Proteomes" id="UP000553632"/>
    </source>
</evidence>
<organism evidence="2 3">
    <name type="scientific">Perkinsus olseni</name>
    <name type="common">Perkinsus atlanticus</name>
    <dbReference type="NCBI Taxonomy" id="32597"/>
    <lineage>
        <taxon>Eukaryota</taxon>
        <taxon>Sar</taxon>
        <taxon>Alveolata</taxon>
        <taxon>Perkinsozoa</taxon>
        <taxon>Perkinsea</taxon>
        <taxon>Perkinsida</taxon>
        <taxon>Perkinsidae</taxon>
        <taxon>Perkinsus</taxon>
    </lineage>
</organism>
<feature type="compositionally biased region" description="Acidic residues" evidence="1">
    <location>
        <begin position="186"/>
        <end position="212"/>
    </location>
</feature>
<evidence type="ECO:0000313" key="2">
    <source>
        <dbReference type="EMBL" id="KAF4708534.1"/>
    </source>
</evidence>
<reference evidence="2 3" key="1">
    <citation type="submission" date="2020-04" db="EMBL/GenBank/DDBJ databases">
        <title>Perkinsus olseni comparative genomics.</title>
        <authorList>
            <person name="Bogema D.R."/>
        </authorList>
    </citation>
    <scope>NUCLEOTIDE SEQUENCE [LARGE SCALE GENOMIC DNA]</scope>
    <source>
        <strain evidence="2 3">ATCC PRA-207</strain>
    </source>
</reference>
<name>A0A7J6QIT8_PEROL</name>